<organism evidence="1">
    <name type="scientific">marine sediment metagenome</name>
    <dbReference type="NCBI Taxonomy" id="412755"/>
    <lineage>
        <taxon>unclassified sequences</taxon>
        <taxon>metagenomes</taxon>
        <taxon>ecological metagenomes</taxon>
    </lineage>
</organism>
<name>X1CXS5_9ZZZZ</name>
<proteinExistence type="predicted"/>
<evidence type="ECO:0000313" key="1">
    <source>
        <dbReference type="EMBL" id="GAG89006.1"/>
    </source>
</evidence>
<accession>X1CXS5</accession>
<reference evidence="1" key="1">
    <citation type="journal article" date="2014" name="Front. Microbiol.">
        <title>High frequency of phylogenetically diverse reductive dehalogenase-homologous genes in deep subseafloor sedimentary metagenomes.</title>
        <authorList>
            <person name="Kawai M."/>
            <person name="Futagami T."/>
            <person name="Toyoda A."/>
            <person name="Takaki Y."/>
            <person name="Nishi S."/>
            <person name="Hori S."/>
            <person name="Arai W."/>
            <person name="Tsubouchi T."/>
            <person name="Morono Y."/>
            <person name="Uchiyama I."/>
            <person name="Ito T."/>
            <person name="Fujiyama A."/>
            <person name="Inagaki F."/>
            <person name="Takami H."/>
        </authorList>
    </citation>
    <scope>NUCLEOTIDE SEQUENCE</scope>
    <source>
        <strain evidence="1">Expedition CK06-06</strain>
    </source>
</reference>
<sequence>MKLRLVCDWYGDFPVAVEVVWNHIVVHSVDATLFRQYISRLVEENLEASKGYDYKFPYLRITRKAFPPKTEKEIFRNDSHKNTRHRTIAGL</sequence>
<gene>
    <name evidence="1" type="ORF">S01H4_24961</name>
</gene>
<dbReference type="EMBL" id="BART01011814">
    <property type="protein sequence ID" value="GAG89006.1"/>
    <property type="molecule type" value="Genomic_DNA"/>
</dbReference>
<protein>
    <submittedName>
        <fullName evidence="1">Uncharacterized protein</fullName>
    </submittedName>
</protein>
<dbReference type="AlphaFoldDB" id="X1CXS5"/>
<comment type="caution">
    <text evidence="1">The sequence shown here is derived from an EMBL/GenBank/DDBJ whole genome shotgun (WGS) entry which is preliminary data.</text>
</comment>